<sequence length="373" mass="39547">MDDDDFGADDDFLAVLAAAESSAKQAQQQPATKVQQPTPQRLDRAPPPGASASASGPPKVVQPTPQALPSRSSGSSILVSSRQKGNPVLACLRSIQWEYSDIPADYGLGQTTCALFLSLKYHRLHPEYIYTRIRNLQGKYNLRILLTLVDIPSHEDALRELSKTSLVNNVTVVLAWSAAEAARYLELYKSYEHAGFAAIRGQQATGYAERLVEFVTVPRTVNKADAVALVSAFGSLRHAVNATPEQIGVVGGWGEKKVRAWCRAVEEPFRVRKAGGARKAAAEVSVATAGGAADGGAASVSRGEGDLGGDRDDAEALVAMAEADAEVASENGRRNEPVPAPVPPTTIATPTVRKDDNLSDGVAAALARLREKG</sequence>
<dbReference type="SUPFAM" id="SSF52980">
    <property type="entry name" value="Restriction endonuclease-like"/>
    <property type="match status" value="1"/>
</dbReference>
<dbReference type="Pfam" id="PF03834">
    <property type="entry name" value="Rad10"/>
    <property type="match status" value="1"/>
</dbReference>
<keyword evidence="6" id="KW-0539">Nucleus</keyword>
<keyword evidence="10" id="KW-1185">Reference proteome</keyword>
<keyword evidence="5" id="KW-0234">DNA repair</keyword>
<reference evidence="9" key="1">
    <citation type="journal article" date="2023" name="Mol. Phylogenet. Evol.">
        <title>Genome-scale phylogeny and comparative genomics of the fungal order Sordariales.</title>
        <authorList>
            <person name="Hensen N."/>
            <person name="Bonometti L."/>
            <person name="Westerberg I."/>
            <person name="Brannstrom I.O."/>
            <person name="Guillou S."/>
            <person name="Cros-Aarteil S."/>
            <person name="Calhoun S."/>
            <person name="Haridas S."/>
            <person name="Kuo A."/>
            <person name="Mondo S."/>
            <person name="Pangilinan J."/>
            <person name="Riley R."/>
            <person name="LaButti K."/>
            <person name="Andreopoulos B."/>
            <person name="Lipzen A."/>
            <person name="Chen C."/>
            <person name="Yan M."/>
            <person name="Daum C."/>
            <person name="Ng V."/>
            <person name="Clum A."/>
            <person name="Steindorff A."/>
            <person name="Ohm R.A."/>
            <person name="Martin F."/>
            <person name="Silar P."/>
            <person name="Natvig D.O."/>
            <person name="Lalanne C."/>
            <person name="Gautier V."/>
            <person name="Ament-Velasquez S.L."/>
            <person name="Kruys A."/>
            <person name="Hutchinson M.I."/>
            <person name="Powell A.J."/>
            <person name="Barry K."/>
            <person name="Miller A.N."/>
            <person name="Grigoriev I.V."/>
            <person name="Debuchy R."/>
            <person name="Gladieux P."/>
            <person name="Hiltunen Thoren M."/>
            <person name="Johannesson H."/>
        </authorList>
    </citation>
    <scope>NUCLEOTIDE SEQUENCE</scope>
    <source>
        <strain evidence="9">CBS 123565</strain>
    </source>
</reference>
<evidence type="ECO:0000313" key="9">
    <source>
        <dbReference type="EMBL" id="KAK4134823.1"/>
    </source>
</evidence>
<feature type="region of interest" description="Disordered" evidence="7">
    <location>
        <begin position="19"/>
        <end position="79"/>
    </location>
</feature>
<accession>A0AAN6UKR1</accession>
<dbReference type="GO" id="GO:0070914">
    <property type="term" value="P:UV-damage excision repair"/>
    <property type="evidence" value="ECO:0007669"/>
    <property type="project" value="TreeGrafter"/>
</dbReference>
<name>A0AAN6UKR1_9PEZI</name>
<reference evidence="9" key="2">
    <citation type="submission" date="2023-05" db="EMBL/GenBank/DDBJ databases">
        <authorList>
            <consortium name="Lawrence Berkeley National Laboratory"/>
            <person name="Steindorff A."/>
            <person name="Hensen N."/>
            <person name="Bonometti L."/>
            <person name="Westerberg I."/>
            <person name="Brannstrom I.O."/>
            <person name="Guillou S."/>
            <person name="Cros-Aarteil S."/>
            <person name="Calhoun S."/>
            <person name="Haridas S."/>
            <person name="Kuo A."/>
            <person name="Mondo S."/>
            <person name="Pangilinan J."/>
            <person name="Riley R."/>
            <person name="Labutti K."/>
            <person name="Andreopoulos B."/>
            <person name="Lipzen A."/>
            <person name="Chen C."/>
            <person name="Yanf M."/>
            <person name="Daum C."/>
            <person name="Ng V."/>
            <person name="Clum A."/>
            <person name="Ohm R."/>
            <person name="Martin F."/>
            <person name="Silar P."/>
            <person name="Natvig D."/>
            <person name="Lalanne C."/>
            <person name="Gautier V."/>
            <person name="Ament-Velasquez S.L."/>
            <person name="Kruys A."/>
            <person name="Hutchinson M.I."/>
            <person name="Powell A.J."/>
            <person name="Barry K."/>
            <person name="Miller A.N."/>
            <person name="Grigoriev I.V."/>
            <person name="Debuchy R."/>
            <person name="Gladieux P."/>
            <person name="Thoren M.H."/>
            <person name="Johannesson H."/>
        </authorList>
    </citation>
    <scope>NUCLEOTIDE SEQUENCE</scope>
    <source>
        <strain evidence="9">CBS 123565</strain>
    </source>
</reference>
<feature type="compositionally biased region" description="Low complexity" evidence="7">
    <location>
        <begin position="70"/>
        <end position="79"/>
    </location>
</feature>
<proteinExistence type="inferred from homology"/>
<feature type="compositionally biased region" description="Low complexity" evidence="7">
    <location>
        <begin position="19"/>
        <end position="40"/>
    </location>
</feature>
<dbReference type="InterPro" id="IPR011335">
    <property type="entry name" value="Restrct_endonuc-II-like"/>
</dbReference>
<keyword evidence="3" id="KW-0227">DNA damage</keyword>
<dbReference type="CDD" id="cd22325">
    <property type="entry name" value="ERCC1_C-like"/>
    <property type="match status" value="1"/>
</dbReference>
<evidence type="ECO:0000256" key="5">
    <source>
        <dbReference type="ARBA" id="ARBA00023204"/>
    </source>
</evidence>
<protein>
    <recommendedName>
        <fullName evidence="8">ERCC1-like central domain-containing protein</fullName>
    </recommendedName>
</protein>
<dbReference type="GO" id="GO:0003684">
    <property type="term" value="F:damaged DNA binding"/>
    <property type="evidence" value="ECO:0007669"/>
    <property type="project" value="InterPro"/>
</dbReference>
<feature type="region of interest" description="Disordered" evidence="7">
    <location>
        <begin position="324"/>
        <end position="358"/>
    </location>
</feature>
<dbReference type="Gene3D" id="3.40.50.10130">
    <property type="match status" value="1"/>
</dbReference>
<dbReference type="NCBIfam" id="TIGR00597">
    <property type="entry name" value="rad10"/>
    <property type="match status" value="1"/>
</dbReference>
<evidence type="ECO:0000256" key="1">
    <source>
        <dbReference type="ARBA" id="ARBA00004123"/>
    </source>
</evidence>
<evidence type="ECO:0000313" key="10">
    <source>
        <dbReference type="Proteomes" id="UP001304895"/>
    </source>
</evidence>
<dbReference type="GO" id="GO:0000110">
    <property type="term" value="C:nucleotide-excision repair factor 1 complex"/>
    <property type="evidence" value="ECO:0007669"/>
    <property type="project" value="TreeGrafter"/>
</dbReference>
<dbReference type="SUPFAM" id="SSF47781">
    <property type="entry name" value="RuvA domain 2-like"/>
    <property type="match status" value="1"/>
</dbReference>
<gene>
    <name evidence="9" type="ORF">BT67DRAFT_282332</name>
</gene>
<dbReference type="EMBL" id="MU853407">
    <property type="protein sequence ID" value="KAK4134823.1"/>
    <property type="molecule type" value="Genomic_DNA"/>
</dbReference>
<dbReference type="GO" id="GO:0006312">
    <property type="term" value="P:mitotic recombination"/>
    <property type="evidence" value="ECO:0007669"/>
    <property type="project" value="TreeGrafter"/>
</dbReference>
<dbReference type="GO" id="GO:0003697">
    <property type="term" value="F:single-stranded DNA binding"/>
    <property type="evidence" value="ECO:0007669"/>
    <property type="project" value="TreeGrafter"/>
</dbReference>
<keyword evidence="4" id="KW-0238">DNA-binding</keyword>
<dbReference type="PANTHER" id="PTHR12749:SF0">
    <property type="entry name" value="DNA EXCISION REPAIR PROTEIN ERCC-1"/>
    <property type="match status" value="1"/>
</dbReference>
<comment type="similarity">
    <text evidence="2">Belongs to the ERCC1/RAD10/SWI10 family.</text>
</comment>
<comment type="caution">
    <text evidence="9">The sequence shown here is derived from an EMBL/GenBank/DDBJ whole genome shotgun (WGS) entry which is preliminary data.</text>
</comment>
<dbReference type="InterPro" id="IPR010994">
    <property type="entry name" value="RuvA_2-like"/>
</dbReference>
<evidence type="ECO:0000259" key="8">
    <source>
        <dbReference type="Pfam" id="PF03834"/>
    </source>
</evidence>
<dbReference type="InterPro" id="IPR004579">
    <property type="entry name" value="ERCC1/RAD10/SWI10"/>
</dbReference>
<dbReference type="Gene3D" id="1.10.150.20">
    <property type="entry name" value="5' to 3' exonuclease, C-terminal subdomain"/>
    <property type="match status" value="1"/>
</dbReference>
<dbReference type="AlphaFoldDB" id="A0AAN6UKR1"/>
<dbReference type="GO" id="GO:0006302">
    <property type="term" value="P:double-strand break repair"/>
    <property type="evidence" value="ECO:0007669"/>
    <property type="project" value="UniProtKB-ARBA"/>
</dbReference>
<dbReference type="FunFam" id="3.40.50.10130:FF:000001">
    <property type="entry name" value="DNA excision repair protein ERCC-1"/>
    <property type="match status" value="1"/>
</dbReference>
<evidence type="ECO:0000256" key="2">
    <source>
        <dbReference type="ARBA" id="ARBA00008283"/>
    </source>
</evidence>
<feature type="compositionally biased region" description="Low complexity" evidence="7">
    <location>
        <begin position="292"/>
        <end position="302"/>
    </location>
</feature>
<dbReference type="Proteomes" id="UP001304895">
    <property type="component" value="Unassembled WGS sequence"/>
</dbReference>
<evidence type="ECO:0000256" key="3">
    <source>
        <dbReference type="ARBA" id="ARBA00022763"/>
    </source>
</evidence>
<dbReference type="GO" id="GO:0070522">
    <property type="term" value="C:ERCC4-ERCC1 complex"/>
    <property type="evidence" value="ECO:0007669"/>
    <property type="project" value="TreeGrafter"/>
</dbReference>
<organism evidence="9 10">
    <name type="scientific">Trichocladium antarcticum</name>
    <dbReference type="NCBI Taxonomy" id="1450529"/>
    <lineage>
        <taxon>Eukaryota</taxon>
        <taxon>Fungi</taxon>
        <taxon>Dikarya</taxon>
        <taxon>Ascomycota</taxon>
        <taxon>Pezizomycotina</taxon>
        <taxon>Sordariomycetes</taxon>
        <taxon>Sordariomycetidae</taxon>
        <taxon>Sordariales</taxon>
        <taxon>Chaetomiaceae</taxon>
        <taxon>Trichocladium</taxon>
    </lineage>
</organism>
<dbReference type="PANTHER" id="PTHR12749">
    <property type="entry name" value="EXCISION REPAIR CROSS-COMPLEMENTING 1 ERCC1"/>
    <property type="match status" value="1"/>
</dbReference>
<comment type="subcellular location">
    <subcellularLocation>
        <location evidence="1">Nucleus</location>
    </subcellularLocation>
</comment>
<evidence type="ECO:0000256" key="7">
    <source>
        <dbReference type="SAM" id="MobiDB-lite"/>
    </source>
</evidence>
<dbReference type="InterPro" id="IPR047260">
    <property type="entry name" value="ERCC1-like_central_dom"/>
</dbReference>
<feature type="domain" description="ERCC1-like central" evidence="8">
    <location>
        <begin position="76"/>
        <end position="189"/>
    </location>
</feature>
<evidence type="ECO:0000256" key="4">
    <source>
        <dbReference type="ARBA" id="ARBA00023125"/>
    </source>
</evidence>
<evidence type="ECO:0000256" key="6">
    <source>
        <dbReference type="ARBA" id="ARBA00023242"/>
    </source>
</evidence>
<feature type="region of interest" description="Disordered" evidence="7">
    <location>
        <begin position="292"/>
        <end position="311"/>
    </location>
</feature>